<evidence type="ECO:0008006" key="4">
    <source>
        <dbReference type="Google" id="ProtNLM"/>
    </source>
</evidence>
<evidence type="ECO:0000256" key="1">
    <source>
        <dbReference type="SAM" id="MobiDB-lite"/>
    </source>
</evidence>
<feature type="region of interest" description="Disordered" evidence="1">
    <location>
        <begin position="104"/>
        <end position="128"/>
    </location>
</feature>
<feature type="compositionally biased region" description="Basic residues" evidence="1">
    <location>
        <begin position="65"/>
        <end position="79"/>
    </location>
</feature>
<dbReference type="OrthoDB" id="5836476at2759"/>
<evidence type="ECO:0000313" key="2">
    <source>
        <dbReference type="EMBL" id="VDK47775.1"/>
    </source>
</evidence>
<sequence length="275" mass="31554">MIFRGFPVKKHPTFRKPTSSRGSNTSEKSKGSQRKSRRKETSSDFSSSVSRGLVGDLDVSDGTRSRRKKEHRERKKREHRPSEAPSSEQQMFESIRNIMPREEECGQQNRPDMESSQPPPVSNDTASQQPLKGIAKSVYIGVCNFAKAEEQVEKRSDFRVYHQLAHRPLLDDLEQELPLIVVYKTANGSFRHYPIRRRKVGNSSYFYVDYGDPKVQAHASLDHLVRYYQVKESQDIRCYVVYIVDQCSKTSKQSPVCRSIPLVGSAPIRNRNGFV</sequence>
<dbReference type="PANTHER" id="PTHR31128:SF9">
    <property type="entry name" value="DUF3444 DOMAIN-CONTAINING PROTEIN-RELATED"/>
    <property type="match status" value="1"/>
</dbReference>
<proteinExistence type="predicted"/>
<dbReference type="AlphaFoldDB" id="A0A3P6R328"/>
<gene>
    <name evidence="2" type="ORF">CGOC_LOCUS1109</name>
</gene>
<dbReference type="PANTHER" id="PTHR31128">
    <property type="entry name" value="PROTEIN CBR-CLEC-135-RELATED"/>
    <property type="match status" value="1"/>
</dbReference>
<feature type="compositionally biased region" description="Polar residues" evidence="1">
    <location>
        <begin position="106"/>
        <end position="128"/>
    </location>
</feature>
<feature type="compositionally biased region" description="Polar residues" evidence="1">
    <location>
        <begin position="16"/>
        <end position="25"/>
    </location>
</feature>
<accession>A0A3P6R328</accession>
<organism evidence="2 3">
    <name type="scientific">Cylicostephanus goldi</name>
    <name type="common">Nematode worm</name>
    <dbReference type="NCBI Taxonomy" id="71465"/>
    <lineage>
        <taxon>Eukaryota</taxon>
        <taxon>Metazoa</taxon>
        <taxon>Ecdysozoa</taxon>
        <taxon>Nematoda</taxon>
        <taxon>Chromadorea</taxon>
        <taxon>Rhabditida</taxon>
        <taxon>Rhabditina</taxon>
        <taxon>Rhabditomorpha</taxon>
        <taxon>Strongyloidea</taxon>
        <taxon>Strongylidae</taxon>
        <taxon>Cylicostephanus</taxon>
    </lineage>
</organism>
<reference evidence="2 3" key="1">
    <citation type="submission" date="2018-11" db="EMBL/GenBank/DDBJ databases">
        <authorList>
            <consortium name="Pathogen Informatics"/>
        </authorList>
    </citation>
    <scope>NUCLEOTIDE SEQUENCE [LARGE SCALE GENOMIC DNA]</scope>
</reference>
<name>A0A3P6R328_CYLGO</name>
<evidence type="ECO:0000313" key="3">
    <source>
        <dbReference type="Proteomes" id="UP000271889"/>
    </source>
</evidence>
<dbReference type="EMBL" id="UYRV01001915">
    <property type="protein sequence ID" value="VDK47775.1"/>
    <property type="molecule type" value="Genomic_DNA"/>
</dbReference>
<keyword evidence="3" id="KW-1185">Reference proteome</keyword>
<protein>
    <recommendedName>
        <fullName evidence="4">SH2 domain-containing protein</fullName>
    </recommendedName>
</protein>
<feature type="region of interest" description="Disordered" evidence="1">
    <location>
        <begin position="1"/>
        <end position="91"/>
    </location>
</feature>
<dbReference type="Proteomes" id="UP000271889">
    <property type="component" value="Unassembled WGS sequence"/>
</dbReference>